<accession>A0AAN5I3E8</accession>
<feature type="non-terminal residue" evidence="1">
    <location>
        <position position="140"/>
    </location>
</feature>
<evidence type="ECO:0000313" key="2">
    <source>
        <dbReference type="Proteomes" id="UP001328107"/>
    </source>
</evidence>
<organism evidence="1 2">
    <name type="scientific">Pristionchus mayeri</name>
    <dbReference type="NCBI Taxonomy" id="1317129"/>
    <lineage>
        <taxon>Eukaryota</taxon>
        <taxon>Metazoa</taxon>
        <taxon>Ecdysozoa</taxon>
        <taxon>Nematoda</taxon>
        <taxon>Chromadorea</taxon>
        <taxon>Rhabditida</taxon>
        <taxon>Rhabditina</taxon>
        <taxon>Diplogasteromorpha</taxon>
        <taxon>Diplogasteroidea</taxon>
        <taxon>Neodiplogasteridae</taxon>
        <taxon>Pristionchus</taxon>
    </lineage>
</organism>
<comment type="caution">
    <text evidence="1">The sequence shown here is derived from an EMBL/GenBank/DDBJ whole genome shotgun (WGS) entry which is preliminary data.</text>
</comment>
<name>A0AAN5I3E8_9BILA</name>
<proteinExistence type="predicted"/>
<reference evidence="2" key="1">
    <citation type="submission" date="2022-10" db="EMBL/GenBank/DDBJ databases">
        <title>Genome assembly of Pristionchus species.</title>
        <authorList>
            <person name="Yoshida K."/>
            <person name="Sommer R.J."/>
        </authorList>
    </citation>
    <scope>NUCLEOTIDE SEQUENCE [LARGE SCALE GENOMIC DNA]</scope>
    <source>
        <strain evidence="2">RS5460</strain>
    </source>
</reference>
<dbReference type="AlphaFoldDB" id="A0AAN5I3E8"/>
<protein>
    <submittedName>
        <fullName evidence="1">Uncharacterized protein</fullName>
    </submittedName>
</protein>
<keyword evidence="2" id="KW-1185">Reference proteome</keyword>
<gene>
    <name evidence="1" type="ORF">PMAYCL1PPCAC_20250</name>
</gene>
<feature type="non-terminal residue" evidence="1">
    <location>
        <position position="1"/>
    </location>
</feature>
<dbReference type="Proteomes" id="UP001328107">
    <property type="component" value="Unassembled WGS sequence"/>
</dbReference>
<evidence type="ECO:0000313" key="1">
    <source>
        <dbReference type="EMBL" id="GMR50055.1"/>
    </source>
</evidence>
<sequence>VSRSMNSLVVEYALQTKTRMAIAENVKLNFESTSGQENMHISINIGKQFKDLFELRFQLRQLPIGMRSSVKREDFGEALRYSMEFNVVEDEAQLKILRETIGGKMERVTMNTYKDYNQSKSSFVTEFLEDAQFDILQCYF</sequence>
<dbReference type="EMBL" id="BTRK01000004">
    <property type="protein sequence ID" value="GMR50055.1"/>
    <property type="molecule type" value="Genomic_DNA"/>
</dbReference>